<protein>
    <recommendedName>
        <fullName evidence="3">Calcineurin-like phosphoesterase domain-containing protein</fullName>
    </recommendedName>
</protein>
<dbReference type="AlphaFoldDB" id="A0A5Q0M4G5"/>
<evidence type="ECO:0008006" key="3">
    <source>
        <dbReference type="Google" id="ProtNLM"/>
    </source>
</evidence>
<evidence type="ECO:0000313" key="1">
    <source>
        <dbReference type="EMBL" id="QFZ84640.1"/>
    </source>
</evidence>
<reference evidence="1 2" key="1">
    <citation type="submission" date="2019-10" db="EMBL/GenBank/DDBJ databases">
        <title>Complete genome sequence of Variovorax paradoxus 5C-2.</title>
        <authorList>
            <person name="Gogoleva N.E."/>
            <person name="Balkin A.S."/>
        </authorList>
    </citation>
    <scope>NUCLEOTIDE SEQUENCE [LARGE SCALE GENOMIC DNA]</scope>
    <source>
        <strain evidence="1 2">5C-2</strain>
    </source>
</reference>
<gene>
    <name evidence="1" type="ORF">GFK26_18610</name>
</gene>
<organism evidence="1 2">
    <name type="scientific">Variovorax paradoxus</name>
    <dbReference type="NCBI Taxonomy" id="34073"/>
    <lineage>
        <taxon>Bacteria</taxon>
        <taxon>Pseudomonadati</taxon>
        <taxon>Pseudomonadota</taxon>
        <taxon>Betaproteobacteria</taxon>
        <taxon>Burkholderiales</taxon>
        <taxon>Comamonadaceae</taxon>
        <taxon>Variovorax</taxon>
    </lineage>
</organism>
<name>A0A5Q0M4G5_VARPD</name>
<dbReference type="InterPro" id="IPR029052">
    <property type="entry name" value="Metallo-depent_PP-like"/>
</dbReference>
<dbReference type="Proteomes" id="UP000326780">
    <property type="component" value="Chromosome"/>
</dbReference>
<evidence type="ECO:0000313" key="2">
    <source>
        <dbReference type="Proteomes" id="UP000326780"/>
    </source>
</evidence>
<sequence length="409" mass="46794">MAQTPVAAKARAAAEEKLKIPMHGIVAGRGEPLSETLIPKVKEATKAQVVADLRKLAEANPTVAISRNFYRVHGKYAESAWNQYFGTFEEFKRQAGLKLTRQQHAVERAVAKHASVDHYRTLNAERRGYAEKYVRPGKGRFRTYVIASDLHDEEMDPFFRRVLIDTIDRVNPDAFCIGGDGLDLPEFGKYSVDPREWGPVRRIKVMHKFLEDIRQAKPDMQIDWLEGNHEYRLLRHLGDETPALKAVLSELHGWTVPRLLGLDRYQVNYVAKADLAAYNQRDIQKEIGRNYLIYNDCLVVHHFPDGRNLKMPGVNGHHHKHISWPEFSPVYGAYEWHQLGCGHRRDASYCNGEKWHMGFMIANVDTHTRQVNFDYVPVTDFAVSGGKWYTRTAVERVSPEVRIALPAGV</sequence>
<accession>A0A5Q0M4G5</accession>
<dbReference type="RefSeq" id="WP_153283262.1">
    <property type="nucleotide sequence ID" value="NZ_CP045644.1"/>
</dbReference>
<dbReference type="SUPFAM" id="SSF56300">
    <property type="entry name" value="Metallo-dependent phosphatases"/>
    <property type="match status" value="1"/>
</dbReference>
<dbReference type="EMBL" id="CP045644">
    <property type="protein sequence ID" value="QFZ84640.1"/>
    <property type="molecule type" value="Genomic_DNA"/>
</dbReference>
<proteinExistence type="predicted"/>